<sequence length="167" mass="18854">MSLIDYDEFSQTANPIDRIEEVANGNDWTYERVGDDEITISVTGRWSAYHVAFTHMDEFDSLHIAVAFDLKVTEPRYTEVTRLLALVNERMWMGHFDLWSKEGVVIFRHTQLLAGDELPATSHVQALLSHAVETCDSHYQAFQFVVWAGKSAADALEGALFETVGEA</sequence>
<name>A0A8B2NPN2_9HYPH</name>
<dbReference type="OrthoDB" id="9792176at2"/>
<dbReference type="Proteomes" id="UP000249590">
    <property type="component" value="Unassembled WGS sequence"/>
</dbReference>
<reference evidence="1 2" key="1">
    <citation type="submission" date="2018-05" db="EMBL/GenBank/DDBJ databases">
        <title>Acuticoccus sediminis sp. nov., isolated from deep-sea sediment of Indian Ocean.</title>
        <authorList>
            <person name="Liu X."/>
            <person name="Lai Q."/>
            <person name="Du Y."/>
            <person name="Sun F."/>
            <person name="Zhang X."/>
            <person name="Wang S."/>
            <person name="Shao Z."/>
        </authorList>
    </citation>
    <scope>NUCLEOTIDE SEQUENCE [LARGE SCALE GENOMIC DNA]</scope>
    <source>
        <strain evidence="1 2">PTG4-2</strain>
    </source>
</reference>
<dbReference type="RefSeq" id="WP_111350360.1">
    <property type="nucleotide sequence ID" value="NZ_JAIWKD010000004.1"/>
</dbReference>
<evidence type="ECO:0000313" key="1">
    <source>
        <dbReference type="EMBL" id="RAH98898.1"/>
    </source>
</evidence>
<dbReference type="Pfam" id="PF10722">
    <property type="entry name" value="YbjN"/>
    <property type="match status" value="1"/>
</dbReference>
<evidence type="ECO:0000313" key="2">
    <source>
        <dbReference type="Proteomes" id="UP000249590"/>
    </source>
</evidence>
<evidence type="ECO:0008006" key="3">
    <source>
        <dbReference type="Google" id="ProtNLM"/>
    </source>
</evidence>
<protein>
    <recommendedName>
        <fullName evidence="3">Sensory transduction regulator</fullName>
    </recommendedName>
</protein>
<accession>A0A8B2NPN2</accession>
<comment type="caution">
    <text evidence="1">The sequence shown here is derived from an EMBL/GenBank/DDBJ whole genome shotgun (WGS) entry which is preliminary data.</text>
</comment>
<dbReference type="AlphaFoldDB" id="A0A8B2NPN2"/>
<proteinExistence type="predicted"/>
<dbReference type="EMBL" id="QHHQ01000006">
    <property type="protein sequence ID" value="RAH98898.1"/>
    <property type="molecule type" value="Genomic_DNA"/>
</dbReference>
<dbReference type="InterPro" id="IPR019660">
    <property type="entry name" value="Put_sensory_transdc_reg_YbjN"/>
</dbReference>
<organism evidence="1 2">
    <name type="scientific">Acuticoccus sediminis</name>
    <dbReference type="NCBI Taxonomy" id="2184697"/>
    <lineage>
        <taxon>Bacteria</taxon>
        <taxon>Pseudomonadati</taxon>
        <taxon>Pseudomonadota</taxon>
        <taxon>Alphaproteobacteria</taxon>
        <taxon>Hyphomicrobiales</taxon>
        <taxon>Amorphaceae</taxon>
        <taxon>Acuticoccus</taxon>
    </lineage>
</organism>
<keyword evidence="2" id="KW-1185">Reference proteome</keyword>
<gene>
    <name evidence="1" type="ORF">DLJ53_25030</name>
</gene>
<dbReference type="CDD" id="cd17033">
    <property type="entry name" value="DR1245-like"/>
    <property type="match status" value="1"/>
</dbReference>